<organism evidence="2 4">
    <name type="scientific">Legionella birminghamensis</name>
    <dbReference type="NCBI Taxonomy" id="28083"/>
    <lineage>
        <taxon>Bacteria</taxon>
        <taxon>Pseudomonadati</taxon>
        <taxon>Pseudomonadota</taxon>
        <taxon>Gammaproteobacteria</taxon>
        <taxon>Legionellales</taxon>
        <taxon>Legionellaceae</taxon>
        <taxon>Legionella</taxon>
    </lineage>
</organism>
<evidence type="ECO:0000313" key="2">
    <source>
        <dbReference type="EMBL" id="STX30529.1"/>
    </source>
</evidence>
<reference evidence="2 4" key="2">
    <citation type="submission" date="2018-06" db="EMBL/GenBank/DDBJ databases">
        <authorList>
            <consortium name="Pathogen Informatics"/>
            <person name="Doyle S."/>
        </authorList>
    </citation>
    <scope>NUCLEOTIDE SEQUENCE [LARGE SCALE GENOMIC DNA]</scope>
    <source>
        <strain evidence="2 4">NCTC12437</strain>
    </source>
</reference>
<dbReference type="Proteomes" id="UP000054735">
    <property type="component" value="Unassembled WGS sequence"/>
</dbReference>
<name>A0A378I5T3_9GAMM</name>
<gene>
    <name evidence="1" type="ORF">Lbir_1172</name>
    <name evidence="2" type="ORF">NCTC12437_00286</name>
</gene>
<dbReference type="EMBL" id="UGNW01000001">
    <property type="protein sequence ID" value="STX30529.1"/>
    <property type="molecule type" value="Genomic_DNA"/>
</dbReference>
<reference evidence="1 3" key="1">
    <citation type="submission" date="2015-11" db="EMBL/GenBank/DDBJ databases">
        <title>Genomic analysis of 38 Legionella species identifies large and diverse effector repertoires.</title>
        <authorList>
            <person name="Burstein D."/>
            <person name="Amaro F."/>
            <person name="Zusman T."/>
            <person name="Lifshitz Z."/>
            <person name="Cohen O."/>
            <person name="Gilbert J.A."/>
            <person name="Pupko T."/>
            <person name="Shuman H.A."/>
            <person name="Segal G."/>
        </authorList>
    </citation>
    <scope>NUCLEOTIDE SEQUENCE [LARGE SCALE GENOMIC DNA]</scope>
    <source>
        <strain evidence="1 3">CDC#1407-AL-14</strain>
    </source>
</reference>
<dbReference type="Proteomes" id="UP000255066">
    <property type="component" value="Unassembled WGS sequence"/>
</dbReference>
<protein>
    <submittedName>
        <fullName evidence="2">Uncharacterized protein</fullName>
    </submittedName>
</protein>
<sequence>MEEHQLTASPASSIKYKTEKDTLFDNQNAQDGIRTYDQVSHIAAQVPLMEVLLKLKAHHYVLHGGGKTIQNKKYAESAGQIVEKIETLLSKKLTSMIPNK</sequence>
<dbReference type="EMBL" id="LNXT01000015">
    <property type="protein sequence ID" value="KTC72397.1"/>
    <property type="molecule type" value="Genomic_DNA"/>
</dbReference>
<accession>A0A378I5T3</accession>
<dbReference type="AlphaFoldDB" id="A0A378I5T3"/>
<dbReference type="OrthoDB" id="10019131at2"/>
<evidence type="ECO:0000313" key="3">
    <source>
        <dbReference type="Proteomes" id="UP000054735"/>
    </source>
</evidence>
<dbReference type="STRING" id="28083.Lbir_1172"/>
<evidence type="ECO:0000313" key="1">
    <source>
        <dbReference type="EMBL" id="KTC72397.1"/>
    </source>
</evidence>
<proteinExistence type="predicted"/>
<evidence type="ECO:0000313" key="4">
    <source>
        <dbReference type="Proteomes" id="UP000255066"/>
    </source>
</evidence>
<keyword evidence="3" id="KW-1185">Reference proteome</keyword>
<dbReference type="RefSeq" id="WP_058523258.1">
    <property type="nucleotide sequence ID" value="NZ_CAAAHV010000002.1"/>
</dbReference>